<evidence type="ECO:0000256" key="3">
    <source>
        <dbReference type="ARBA" id="ARBA00022679"/>
    </source>
</evidence>
<sequence length="409" mass="47121">MSSQYLAKYEKGGYWPGQIGQVIRNRYINIKLLGIGSFGTVWMARDKADDSYKALKFAMTEHRDPAKLEIEIFKNIQSLGTHPGQEHIVQFIESFRTKSDFGKHEVMCLEFVGPSLSAVRKRIGSLHLEHVRKISIQLLNAIDFLHTKCRIIHCDLKPANMMIQISPDDVKKVAINGRQPDEIDETSDVPTFYDIDFNDPDYEISVKICDFGISMKSDGHCEFPVQSCNYRAPEAFLRNQFGPPIDIWSLGCTLFELATGECLFTCSTFQENTAHMKDHLDKMSAALGRIPHRLYEDNRRKRIYFENNIENQNRPDQPNLFLNEIMSEQEHISEEDADVFVEFVHCFFHYDTKMRVTAATALKHCFLSEKRGMFDYNVEDQPSSNMLSHKNDTNEEVLGESDDDESPFD</sequence>
<keyword evidence="12" id="KW-1185">Reference proteome</keyword>
<evidence type="ECO:0000256" key="7">
    <source>
        <dbReference type="ARBA" id="ARBA00047899"/>
    </source>
</evidence>
<evidence type="ECO:0000256" key="9">
    <source>
        <dbReference type="SAM" id="MobiDB-lite"/>
    </source>
</evidence>
<feature type="domain" description="Protein kinase" evidence="10">
    <location>
        <begin position="27"/>
        <end position="367"/>
    </location>
</feature>
<dbReference type="SUPFAM" id="SSF56112">
    <property type="entry name" value="Protein kinase-like (PK-like)"/>
    <property type="match status" value="1"/>
</dbReference>
<dbReference type="GO" id="GO:0004674">
    <property type="term" value="F:protein serine/threonine kinase activity"/>
    <property type="evidence" value="ECO:0007669"/>
    <property type="project" value="UniProtKB-KW"/>
</dbReference>
<dbReference type="PROSITE" id="PS00108">
    <property type="entry name" value="PROTEIN_KINASE_ST"/>
    <property type="match status" value="1"/>
</dbReference>
<comment type="catalytic activity">
    <reaction evidence="8">
        <text>L-seryl-[protein] + ATP = O-phospho-L-seryl-[protein] + ADP + H(+)</text>
        <dbReference type="Rhea" id="RHEA:17989"/>
        <dbReference type="Rhea" id="RHEA-COMP:9863"/>
        <dbReference type="Rhea" id="RHEA-COMP:11604"/>
        <dbReference type="ChEBI" id="CHEBI:15378"/>
        <dbReference type="ChEBI" id="CHEBI:29999"/>
        <dbReference type="ChEBI" id="CHEBI:30616"/>
        <dbReference type="ChEBI" id="CHEBI:83421"/>
        <dbReference type="ChEBI" id="CHEBI:456216"/>
        <dbReference type="EC" id="2.7.11.1"/>
    </reaction>
</comment>
<dbReference type="GO" id="GO:0005524">
    <property type="term" value="F:ATP binding"/>
    <property type="evidence" value="ECO:0007669"/>
    <property type="project" value="UniProtKB-KW"/>
</dbReference>
<proteinExistence type="predicted"/>
<dbReference type="Gene3D" id="3.30.200.20">
    <property type="entry name" value="Phosphorylase Kinase, domain 1"/>
    <property type="match status" value="1"/>
</dbReference>
<dbReference type="PANTHER" id="PTHR47634:SF9">
    <property type="entry name" value="PROTEIN KINASE DOMAIN-CONTAINING PROTEIN-RELATED"/>
    <property type="match status" value="1"/>
</dbReference>
<feature type="region of interest" description="Disordered" evidence="9">
    <location>
        <begin position="379"/>
        <end position="409"/>
    </location>
</feature>
<protein>
    <recommendedName>
        <fullName evidence="1">non-specific serine/threonine protein kinase</fullName>
        <ecNumber evidence="1">2.7.11.1</ecNumber>
    </recommendedName>
</protein>
<dbReference type="HOGENOM" id="CLU_000288_81_13_1"/>
<evidence type="ECO:0000256" key="1">
    <source>
        <dbReference type="ARBA" id="ARBA00012513"/>
    </source>
</evidence>
<dbReference type="STRING" id="135651.G0MH98"/>
<evidence type="ECO:0000256" key="8">
    <source>
        <dbReference type="ARBA" id="ARBA00048679"/>
    </source>
</evidence>
<dbReference type="Pfam" id="PF00069">
    <property type="entry name" value="Pkinase"/>
    <property type="match status" value="1"/>
</dbReference>
<evidence type="ECO:0000256" key="5">
    <source>
        <dbReference type="ARBA" id="ARBA00022777"/>
    </source>
</evidence>
<dbReference type="GO" id="GO:0005737">
    <property type="term" value="C:cytoplasm"/>
    <property type="evidence" value="ECO:0007669"/>
    <property type="project" value="TreeGrafter"/>
</dbReference>
<dbReference type="GO" id="GO:0050684">
    <property type="term" value="P:regulation of mRNA processing"/>
    <property type="evidence" value="ECO:0007669"/>
    <property type="project" value="TreeGrafter"/>
</dbReference>
<dbReference type="AlphaFoldDB" id="G0MH98"/>
<dbReference type="InterPro" id="IPR011009">
    <property type="entry name" value="Kinase-like_dom_sf"/>
</dbReference>
<accession>G0MH98</accession>
<dbReference type="Gene3D" id="1.10.510.10">
    <property type="entry name" value="Transferase(Phosphotransferase) domain 1"/>
    <property type="match status" value="1"/>
</dbReference>
<dbReference type="Proteomes" id="UP000008068">
    <property type="component" value="Unassembled WGS sequence"/>
</dbReference>
<keyword evidence="6" id="KW-0067">ATP-binding</keyword>
<evidence type="ECO:0000313" key="12">
    <source>
        <dbReference type="Proteomes" id="UP000008068"/>
    </source>
</evidence>
<dbReference type="InParanoid" id="G0MH98"/>
<evidence type="ECO:0000256" key="4">
    <source>
        <dbReference type="ARBA" id="ARBA00022741"/>
    </source>
</evidence>
<dbReference type="eggNOG" id="KOG1290">
    <property type="taxonomic scope" value="Eukaryota"/>
</dbReference>
<dbReference type="SMART" id="SM00220">
    <property type="entry name" value="S_TKc"/>
    <property type="match status" value="1"/>
</dbReference>
<dbReference type="OrthoDB" id="2649at2759"/>
<dbReference type="InterPro" id="IPR008271">
    <property type="entry name" value="Ser/Thr_kinase_AS"/>
</dbReference>
<evidence type="ECO:0000256" key="6">
    <source>
        <dbReference type="ARBA" id="ARBA00022840"/>
    </source>
</evidence>
<evidence type="ECO:0000259" key="10">
    <source>
        <dbReference type="PROSITE" id="PS50011"/>
    </source>
</evidence>
<dbReference type="EMBL" id="GL379794">
    <property type="protein sequence ID" value="EGT58090.1"/>
    <property type="molecule type" value="Genomic_DNA"/>
</dbReference>
<dbReference type="OMA" id="EQPTADC"/>
<gene>
    <name evidence="11" type="ORF">CAEBREN_18874</name>
</gene>
<organism evidence="12">
    <name type="scientific">Caenorhabditis brenneri</name>
    <name type="common">Nematode worm</name>
    <dbReference type="NCBI Taxonomy" id="135651"/>
    <lineage>
        <taxon>Eukaryota</taxon>
        <taxon>Metazoa</taxon>
        <taxon>Ecdysozoa</taxon>
        <taxon>Nematoda</taxon>
        <taxon>Chromadorea</taxon>
        <taxon>Rhabditida</taxon>
        <taxon>Rhabditina</taxon>
        <taxon>Rhabditomorpha</taxon>
        <taxon>Rhabditoidea</taxon>
        <taxon>Rhabditidae</taxon>
        <taxon>Peloderinae</taxon>
        <taxon>Caenorhabditis</taxon>
    </lineage>
</organism>
<evidence type="ECO:0000313" key="11">
    <source>
        <dbReference type="EMBL" id="EGT58090.1"/>
    </source>
</evidence>
<dbReference type="EC" id="2.7.11.1" evidence="1"/>
<feature type="compositionally biased region" description="Acidic residues" evidence="9">
    <location>
        <begin position="394"/>
        <end position="409"/>
    </location>
</feature>
<keyword evidence="2" id="KW-0723">Serine/threonine-protein kinase</keyword>
<comment type="catalytic activity">
    <reaction evidence="7">
        <text>L-threonyl-[protein] + ATP = O-phospho-L-threonyl-[protein] + ADP + H(+)</text>
        <dbReference type="Rhea" id="RHEA:46608"/>
        <dbReference type="Rhea" id="RHEA-COMP:11060"/>
        <dbReference type="Rhea" id="RHEA-COMP:11605"/>
        <dbReference type="ChEBI" id="CHEBI:15378"/>
        <dbReference type="ChEBI" id="CHEBI:30013"/>
        <dbReference type="ChEBI" id="CHEBI:30616"/>
        <dbReference type="ChEBI" id="CHEBI:61977"/>
        <dbReference type="ChEBI" id="CHEBI:456216"/>
        <dbReference type="EC" id="2.7.11.1"/>
    </reaction>
</comment>
<dbReference type="GO" id="GO:0000245">
    <property type="term" value="P:spliceosomal complex assembly"/>
    <property type="evidence" value="ECO:0007669"/>
    <property type="project" value="TreeGrafter"/>
</dbReference>
<dbReference type="PANTHER" id="PTHR47634">
    <property type="entry name" value="PROTEIN KINASE DOMAIN-CONTAINING PROTEIN-RELATED"/>
    <property type="match status" value="1"/>
</dbReference>
<dbReference type="GO" id="GO:0005634">
    <property type="term" value="C:nucleus"/>
    <property type="evidence" value="ECO:0007669"/>
    <property type="project" value="TreeGrafter"/>
</dbReference>
<evidence type="ECO:0000256" key="2">
    <source>
        <dbReference type="ARBA" id="ARBA00022527"/>
    </source>
</evidence>
<name>G0MH98_CAEBE</name>
<dbReference type="PROSITE" id="PS50011">
    <property type="entry name" value="PROTEIN_KINASE_DOM"/>
    <property type="match status" value="1"/>
</dbReference>
<keyword evidence="5" id="KW-0418">Kinase</keyword>
<dbReference type="InterPro" id="IPR051334">
    <property type="entry name" value="SRPK"/>
</dbReference>
<dbReference type="InterPro" id="IPR000719">
    <property type="entry name" value="Prot_kinase_dom"/>
</dbReference>
<keyword evidence="4" id="KW-0547">Nucleotide-binding</keyword>
<keyword evidence="3" id="KW-0808">Transferase</keyword>
<reference evidence="12" key="1">
    <citation type="submission" date="2011-07" db="EMBL/GenBank/DDBJ databases">
        <authorList>
            <consortium name="Caenorhabditis brenneri Sequencing and Analysis Consortium"/>
            <person name="Wilson R.K."/>
        </authorList>
    </citation>
    <scope>NUCLEOTIDE SEQUENCE [LARGE SCALE GENOMIC DNA]</scope>
    <source>
        <strain evidence="12">PB2801</strain>
    </source>
</reference>